<dbReference type="PROSITE" id="PS01081">
    <property type="entry name" value="HTH_TETR_1"/>
    <property type="match status" value="1"/>
</dbReference>
<dbReference type="PROSITE" id="PS50977">
    <property type="entry name" value="HTH_TETR_2"/>
    <property type="match status" value="1"/>
</dbReference>
<dbReference type="Pfam" id="PF00440">
    <property type="entry name" value="TetR_N"/>
    <property type="match status" value="1"/>
</dbReference>
<dbReference type="RefSeq" id="WP_120791805.1">
    <property type="nucleotide sequence ID" value="NZ_BLKX01000001.1"/>
</dbReference>
<keyword evidence="6" id="KW-1185">Reference proteome</keyword>
<dbReference type="EMBL" id="JAUFSA010000001">
    <property type="protein sequence ID" value="MDP7736742.1"/>
    <property type="molecule type" value="Genomic_DNA"/>
</dbReference>
<feature type="DNA-binding region" description="H-T-H motif" evidence="2">
    <location>
        <begin position="35"/>
        <end position="54"/>
    </location>
</feature>
<accession>A0AAJ1S4K1</accession>
<reference evidence="5" key="3">
    <citation type="submission" date="2023-06" db="EMBL/GenBank/DDBJ databases">
        <title>Identification of two novel mycobacterium reveal diversities and complexities of Mycobacterium gordonae clade.</title>
        <authorList>
            <person name="Matsumoto Y."/>
            <person name="Nakamura S."/>
            <person name="Motooka D."/>
            <person name="Fukushima K."/>
        </authorList>
    </citation>
    <scope>NUCLEOTIDE SEQUENCE</scope>
    <source>
        <strain evidence="5">TY812</strain>
    </source>
</reference>
<reference evidence="4 6" key="1">
    <citation type="journal article" date="2019" name="Emerg. Microbes Infect.">
        <title>Comprehensive subspecies identification of 175 nontuberculous mycobacteria species based on 7547 genomic profiles.</title>
        <authorList>
            <person name="Matsumoto Y."/>
            <person name="Kinjo T."/>
            <person name="Motooka D."/>
            <person name="Nabeya D."/>
            <person name="Jung N."/>
            <person name="Uechi K."/>
            <person name="Horii T."/>
            <person name="Iida T."/>
            <person name="Fujita J."/>
            <person name="Nakamura S."/>
        </authorList>
    </citation>
    <scope>NUCLEOTIDE SEQUENCE [LARGE SCALE GENOMIC DNA]</scope>
    <source>
        <strain evidence="4 6">JCM 18565</strain>
    </source>
</reference>
<evidence type="ECO:0000256" key="2">
    <source>
        <dbReference type="PROSITE-ProRule" id="PRU00335"/>
    </source>
</evidence>
<organism evidence="5 7">
    <name type="scientific">Mycobacterium paragordonae</name>
    <dbReference type="NCBI Taxonomy" id="1389713"/>
    <lineage>
        <taxon>Bacteria</taxon>
        <taxon>Bacillati</taxon>
        <taxon>Actinomycetota</taxon>
        <taxon>Actinomycetes</taxon>
        <taxon>Mycobacteriales</taxon>
        <taxon>Mycobacteriaceae</taxon>
        <taxon>Mycobacterium</taxon>
    </lineage>
</organism>
<dbReference type="InterPro" id="IPR050109">
    <property type="entry name" value="HTH-type_TetR-like_transc_reg"/>
</dbReference>
<dbReference type="InterPro" id="IPR001647">
    <property type="entry name" value="HTH_TetR"/>
</dbReference>
<dbReference type="Proteomes" id="UP000465240">
    <property type="component" value="Unassembled WGS sequence"/>
</dbReference>
<dbReference type="KEGG" id="mpag:C0J29_06390"/>
<evidence type="ECO:0000313" key="4">
    <source>
        <dbReference type="EMBL" id="GFG77479.1"/>
    </source>
</evidence>
<dbReference type="SUPFAM" id="SSF48498">
    <property type="entry name" value="Tetracyclin repressor-like, C-terminal domain"/>
    <property type="match status" value="1"/>
</dbReference>
<dbReference type="EMBL" id="BLKX01000001">
    <property type="protein sequence ID" value="GFG77479.1"/>
    <property type="molecule type" value="Genomic_DNA"/>
</dbReference>
<dbReference type="SUPFAM" id="SSF46689">
    <property type="entry name" value="Homeodomain-like"/>
    <property type="match status" value="1"/>
</dbReference>
<dbReference type="InterPro" id="IPR023772">
    <property type="entry name" value="DNA-bd_HTH_TetR-type_CS"/>
</dbReference>
<comment type="caution">
    <text evidence="5">The sequence shown here is derived from an EMBL/GenBank/DDBJ whole genome shotgun (WGS) entry which is preliminary data.</text>
</comment>
<protein>
    <submittedName>
        <fullName evidence="4">Hypothetical regulatory protein, TetR family</fullName>
    </submittedName>
    <submittedName>
        <fullName evidence="5">TetR/AcrR family transcriptional regulator</fullName>
    </submittedName>
</protein>
<evidence type="ECO:0000313" key="7">
    <source>
        <dbReference type="Proteomes" id="UP001229081"/>
    </source>
</evidence>
<feature type="domain" description="HTH tetR-type" evidence="3">
    <location>
        <begin position="12"/>
        <end position="72"/>
    </location>
</feature>
<dbReference type="GO" id="GO:0000976">
    <property type="term" value="F:transcription cis-regulatory region binding"/>
    <property type="evidence" value="ECO:0007669"/>
    <property type="project" value="TreeGrafter"/>
</dbReference>
<dbReference type="InterPro" id="IPR036271">
    <property type="entry name" value="Tet_transcr_reg_TetR-rel_C_sf"/>
</dbReference>
<evidence type="ECO:0000256" key="1">
    <source>
        <dbReference type="ARBA" id="ARBA00023125"/>
    </source>
</evidence>
<evidence type="ECO:0000313" key="5">
    <source>
        <dbReference type="EMBL" id="MDP7736742.1"/>
    </source>
</evidence>
<name>A0AAJ1S4K1_9MYCO</name>
<dbReference type="PRINTS" id="PR00455">
    <property type="entry name" value="HTHTETR"/>
</dbReference>
<sequence>MAATRTALRTGADRRSAIIEAALNRFLAQGISATSLRQIQRDAHASNGSLFHHFPSKESLAGAVYVDCVTTYQQDFLTELARHADAETGVRAMVAMHLRWCTGHPEMARFLITMTEPAVLETAAIELKELNECFASALQAWWRPHAHYGTLRPLGPAHSQALWLGPAQELVRAWLLGVLADPPNAEDATVLAEAAWLCLRANGLQQAGDIADHRLGRAVVGVGEEEAQERQ</sequence>
<proteinExistence type="predicted"/>
<reference evidence="4" key="2">
    <citation type="submission" date="2020-02" db="EMBL/GenBank/DDBJ databases">
        <authorList>
            <person name="Matsumoto Y."/>
            <person name="Kinjo T."/>
            <person name="Motooka D."/>
            <person name="Nabeya D."/>
            <person name="Jung N."/>
            <person name="Uechi K."/>
            <person name="Horii T."/>
            <person name="Iida T."/>
            <person name="Fujita J."/>
            <person name="Nakamura S."/>
        </authorList>
    </citation>
    <scope>NUCLEOTIDE SEQUENCE</scope>
    <source>
        <strain evidence="4">JCM 18565</strain>
    </source>
</reference>
<dbReference type="PANTHER" id="PTHR30055">
    <property type="entry name" value="HTH-TYPE TRANSCRIPTIONAL REGULATOR RUTR"/>
    <property type="match status" value="1"/>
</dbReference>
<dbReference type="Proteomes" id="UP001229081">
    <property type="component" value="Unassembled WGS sequence"/>
</dbReference>
<evidence type="ECO:0000313" key="6">
    <source>
        <dbReference type="Proteomes" id="UP000465240"/>
    </source>
</evidence>
<dbReference type="PANTHER" id="PTHR30055:SF187">
    <property type="entry name" value="TRANSCRIPTIONAL REGULATORY PROTEIN"/>
    <property type="match status" value="1"/>
</dbReference>
<evidence type="ECO:0000259" key="3">
    <source>
        <dbReference type="PROSITE" id="PS50977"/>
    </source>
</evidence>
<dbReference type="GO" id="GO:0003700">
    <property type="term" value="F:DNA-binding transcription factor activity"/>
    <property type="evidence" value="ECO:0007669"/>
    <property type="project" value="TreeGrafter"/>
</dbReference>
<dbReference type="Gene3D" id="1.10.357.10">
    <property type="entry name" value="Tetracycline Repressor, domain 2"/>
    <property type="match status" value="1"/>
</dbReference>
<keyword evidence="1 2" id="KW-0238">DNA-binding</keyword>
<dbReference type="AlphaFoldDB" id="A0AAJ1S4K1"/>
<gene>
    <name evidence="4" type="ORF">MPRG_07550</name>
    <name evidence="5" type="ORF">QXL92_18535</name>
</gene>
<dbReference type="InterPro" id="IPR009057">
    <property type="entry name" value="Homeodomain-like_sf"/>
</dbReference>